<sequence length="694" mass="80371">MRPTNAVYTASNTWANERYEASKKAIADCLIEIGQQETKNHYHRYFKKVGTFMMAMMAHNEAIKNPTYFEDYDFETLLLMNHDLYGDINDGNYSTSFVNPTYACDIFGLDMGRFLSGFNFMIRQFVGFAYEDRHYDMMVYNELFLLLYKHILLREERKVETLGSIVRDQLLEHARTLEEHHWLRLISPEFDTYSHIITDYDHEDLRYLFRYGMYVGTNEIESAKHILSMDEEQIDLIANTFSEAFMRGYKREKKIFDHKKSILLTYHLGFERIIKKANDNFKALGLKPIVYYELKGAQRPRLCNTKPNEQMEYDHRFSNAIYLDGTYLDRIYHIKKDIFEKYKEETSVYAGLALMEVFGNLPFEPKNHEANMTYDKTMTDLISQHTVAVKNIQGKYLPGSSYSFTINDYPVPSIGKDYKAIFAATIKVNTLDQKMYEDIQQTIIDALDQTDYVVVKGAGQNMTDIKVQLMPLTDPKTQTKFDNCTADVNVPVGEVYTTPVLSSTEGLLHVKDIFLTGLRYKDLKLWFKEGMVVKYACKNFETEQENLTYIEETLLYPHATLPLGEFAIGTNTVAYMMAKKYSIHALLPILIGEKTGPHFAIGDTCFVWGEEQQIFNPDGKEMIARENEKTKLRTTKPEDAYTYCHTDITIPYDELDSIIGYDYAGSPYTIIAGGRFVLPGTEALNQPFDDEDVK</sequence>
<proteinExistence type="predicted"/>
<dbReference type="AlphaFoldDB" id="A0A3P7NYR4"/>
<dbReference type="KEGG" id="cbar:PATL70BA_0598"/>
<dbReference type="RefSeq" id="WP_125135969.1">
    <property type="nucleotide sequence ID" value="NZ_LR130778.1"/>
</dbReference>
<dbReference type="PANTHER" id="PTHR34448">
    <property type="entry name" value="AMINOPEPTIDASE"/>
    <property type="match status" value="1"/>
</dbReference>
<accession>A0A3P7NYR4</accession>
<evidence type="ECO:0000313" key="3">
    <source>
        <dbReference type="Proteomes" id="UP000279029"/>
    </source>
</evidence>
<dbReference type="GO" id="GO:0006508">
    <property type="term" value="P:proteolysis"/>
    <property type="evidence" value="ECO:0007669"/>
    <property type="project" value="InterPro"/>
</dbReference>
<keyword evidence="2" id="KW-0645">Protease</keyword>
<protein>
    <submittedName>
        <fullName evidence="2">Leucyl aminopeptidase</fullName>
    </submittedName>
</protein>
<evidence type="ECO:0000313" key="2">
    <source>
        <dbReference type="EMBL" id="VDN46460.1"/>
    </source>
</evidence>
<evidence type="ECO:0000256" key="1">
    <source>
        <dbReference type="ARBA" id="ARBA00022723"/>
    </source>
</evidence>
<dbReference type="EMBL" id="LR130778">
    <property type="protein sequence ID" value="VDN46460.1"/>
    <property type="molecule type" value="Genomic_DNA"/>
</dbReference>
<organism evidence="2 3">
    <name type="scientific">Petrocella atlantisensis</name>
    <dbReference type="NCBI Taxonomy" id="2173034"/>
    <lineage>
        <taxon>Bacteria</taxon>
        <taxon>Bacillati</taxon>
        <taxon>Bacillota</taxon>
        <taxon>Clostridia</taxon>
        <taxon>Lachnospirales</taxon>
        <taxon>Vallitaleaceae</taxon>
        <taxon>Petrocella</taxon>
    </lineage>
</organism>
<dbReference type="InterPro" id="IPR052170">
    <property type="entry name" value="M29_Exopeptidase"/>
</dbReference>
<reference evidence="2 3" key="1">
    <citation type="submission" date="2018-09" db="EMBL/GenBank/DDBJ databases">
        <authorList>
            <person name="Postec A."/>
        </authorList>
    </citation>
    <scope>NUCLEOTIDE SEQUENCE [LARGE SCALE GENOMIC DNA]</scope>
    <source>
        <strain evidence="2">70B-A</strain>
    </source>
</reference>
<keyword evidence="2" id="KW-0031">Aminopeptidase</keyword>
<keyword evidence="2" id="KW-0378">Hydrolase</keyword>
<dbReference type="Proteomes" id="UP000279029">
    <property type="component" value="Chromosome"/>
</dbReference>
<dbReference type="PANTHER" id="PTHR34448:SF1">
    <property type="entry name" value="BLL6088 PROTEIN"/>
    <property type="match status" value="1"/>
</dbReference>
<dbReference type="SUPFAM" id="SSF144052">
    <property type="entry name" value="Thermophilic metalloprotease-like"/>
    <property type="match status" value="1"/>
</dbReference>
<name>A0A3P7NYR4_9FIRM</name>
<keyword evidence="3" id="KW-1185">Reference proteome</keyword>
<dbReference type="InterPro" id="IPR000787">
    <property type="entry name" value="Peptidase_M29"/>
</dbReference>
<keyword evidence="1" id="KW-0479">Metal-binding</keyword>
<dbReference type="OrthoDB" id="9803993at2"/>
<dbReference type="GO" id="GO:0046872">
    <property type="term" value="F:metal ion binding"/>
    <property type="evidence" value="ECO:0007669"/>
    <property type="project" value="UniProtKB-KW"/>
</dbReference>
<dbReference type="GO" id="GO:0004177">
    <property type="term" value="F:aminopeptidase activity"/>
    <property type="evidence" value="ECO:0007669"/>
    <property type="project" value="UniProtKB-KW"/>
</dbReference>
<gene>
    <name evidence="2" type="ORF">PATL70BA_0598</name>
</gene>
<dbReference type="Pfam" id="PF02073">
    <property type="entry name" value="Peptidase_M29"/>
    <property type="match status" value="1"/>
</dbReference>